<dbReference type="AlphaFoldDB" id="A0A830HD44"/>
<evidence type="ECO:0000313" key="2">
    <source>
        <dbReference type="Proteomes" id="UP000660262"/>
    </source>
</evidence>
<comment type="caution">
    <text evidence="1">The sequence shown here is derived from an EMBL/GenBank/DDBJ whole genome shotgun (WGS) entry which is preliminary data.</text>
</comment>
<proteinExistence type="predicted"/>
<reference evidence="1" key="1">
    <citation type="submission" date="2020-10" db="EMBL/GenBank/DDBJ databases">
        <title>Unveiling of a novel bifunctional photoreceptor, Dualchrome1, isolated from a cosmopolitan green alga.</title>
        <authorList>
            <person name="Suzuki S."/>
            <person name="Kawachi M."/>
        </authorList>
    </citation>
    <scope>NUCLEOTIDE SEQUENCE</scope>
    <source>
        <strain evidence="1">NIES 2893</strain>
    </source>
</reference>
<gene>
    <name evidence="1" type="ORF">PPROV_000252500</name>
</gene>
<accession>A0A830HD44</accession>
<keyword evidence="2" id="KW-1185">Reference proteome</keyword>
<sequence>MDQLAQAVSVVVRKSSRERPRRFRVTALEIAPRSVQTLDEGENERHATLHITVLGDAMPKSSPYHTGVFPLEIRLCQPRSGPPVATALRFVADVYHPAFNRTREGVDHTQCDHTLPSLHLMSPRLWKILEEVWNLLVDGGDATMNSSLQDTTRSSAGLALARERAQSPSVFNSKAMSWSAAVDAARPRLRRQTLDPTFEELFDGPDATAKFTERLRRDRHSRRLLCRAMPPLW</sequence>
<name>A0A830HD44_9CHLO</name>
<evidence type="ECO:0000313" key="1">
    <source>
        <dbReference type="EMBL" id="GHP03770.1"/>
    </source>
</evidence>
<protein>
    <submittedName>
        <fullName evidence="1">Uncharacterized protein</fullName>
    </submittedName>
</protein>
<dbReference type="EMBL" id="BNJQ01000006">
    <property type="protein sequence ID" value="GHP03770.1"/>
    <property type="molecule type" value="Genomic_DNA"/>
</dbReference>
<dbReference type="Proteomes" id="UP000660262">
    <property type="component" value="Unassembled WGS sequence"/>
</dbReference>
<organism evidence="1 2">
    <name type="scientific">Pycnococcus provasolii</name>
    <dbReference type="NCBI Taxonomy" id="41880"/>
    <lineage>
        <taxon>Eukaryota</taxon>
        <taxon>Viridiplantae</taxon>
        <taxon>Chlorophyta</taxon>
        <taxon>Pseudoscourfieldiophyceae</taxon>
        <taxon>Pseudoscourfieldiales</taxon>
        <taxon>Pycnococcaceae</taxon>
        <taxon>Pycnococcus</taxon>
    </lineage>
</organism>